<feature type="transmembrane region" description="Helical" evidence="1">
    <location>
        <begin position="51"/>
        <end position="72"/>
    </location>
</feature>
<comment type="caution">
    <text evidence="4">The sequence shown here is derived from an EMBL/GenBank/DDBJ whole genome shotgun (WGS) entry which is preliminary data.</text>
</comment>
<feature type="domain" description="CAAX prenyl protease 2/Lysostaphin resistance protein A-like" evidence="3">
    <location>
        <begin position="51"/>
        <end position="161"/>
    </location>
</feature>
<dbReference type="InterPro" id="IPR003675">
    <property type="entry name" value="Rce1/LyrA-like_dom"/>
</dbReference>
<dbReference type="Pfam" id="PF02517">
    <property type="entry name" value="Rce1-like"/>
    <property type="match status" value="1"/>
</dbReference>
<proteinExistence type="predicted"/>
<keyword evidence="1" id="KW-0472">Membrane</keyword>
<organism evidence="4 5">
    <name type="scientific">Rubneribacter badeniensis</name>
    <dbReference type="NCBI Taxonomy" id="2070688"/>
    <lineage>
        <taxon>Bacteria</taxon>
        <taxon>Bacillati</taxon>
        <taxon>Actinomycetota</taxon>
        <taxon>Coriobacteriia</taxon>
        <taxon>Eggerthellales</taxon>
        <taxon>Eggerthellaceae</taxon>
        <taxon>Rubneribacter</taxon>
    </lineage>
</organism>
<evidence type="ECO:0000313" key="4">
    <source>
        <dbReference type="EMBL" id="HJH43895.1"/>
    </source>
</evidence>
<protein>
    <submittedName>
        <fullName evidence="4">CPBP family intramembrane metalloprotease</fullName>
    </submittedName>
</protein>
<keyword evidence="4" id="KW-0645">Protease</keyword>
<dbReference type="EMBL" id="DYZL01000185">
    <property type="protein sequence ID" value="HJH43895.1"/>
    <property type="molecule type" value="Genomic_DNA"/>
</dbReference>
<name>A0A9D2VKZ8_9ACTN</name>
<feature type="transmembrane region" description="Helical" evidence="1">
    <location>
        <begin position="121"/>
        <end position="141"/>
    </location>
</feature>
<feature type="signal peptide" evidence="2">
    <location>
        <begin position="1"/>
        <end position="17"/>
    </location>
</feature>
<dbReference type="GO" id="GO:0080120">
    <property type="term" value="P:CAAX-box protein maturation"/>
    <property type="evidence" value="ECO:0007669"/>
    <property type="project" value="UniProtKB-ARBA"/>
</dbReference>
<feature type="transmembrane region" description="Helical" evidence="1">
    <location>
        <begin position="92"/>
        <end position="109"/>
    </location>
</feature>
<evidence type="ECO:0000256" key="1">
    <source>
        <dbReference type="SAM" id="Phobius"/>
    </source>
</evidence>
<keyword evidence="4" id="KW-0378">Hydrolase</keyword>
<keyword evidence="1" id="KW-1133">Transmembrane helix</keyword>
<evidence type="ECO:0000259" key="3">
    <source>
        <dbReference type="Pfam" id="PF02517"/>
    </source>
</evidence>
<evidence type="ECO:0000313" key="5">
    <source>
        <dbReference type="Proteomes" id="UP000789325"/>
    </source>
</evidence>
<reference evidence="4" key="2">
    <citation type="submission" date="2021-09" db="EMBL/GenBank/DDBJ databases">
        <authorList>
            <person name="Gilroy R."/>
        </authorList>
    </citation>
    <scope>NUCLEOTIDE SEQUENCE</scope>
    <source>
        <strain evidence="4">USAMLcec12-2067</strain>
    </source>
</reference>
<evidence type="ECO:0000256" key="2">
    <source>
        <dbReference type="SAM" id="SignalP"/>
    </source>
</evidence>
<accession>A0A9D2VKZ8</accession>
<feature type="transmembrane region" description="Helical" evidence="1">
    <location>
        <begin position="148"/>
        <end position="169"/>
    </location>
</feature>
<keyword evidence="4" id="KW-0482">Metalloprotease</keyword>
<dbReference type="Proteomes" id="UP000789325">
    <property type="component" value="Unassembled WGS sequence"/>
</dbReference>
<gene>
    <name evidence="4" type="ORF">K8V16_08855</name>
</gene>
<dbReference type="GO" id="GO:0004175">
    <property type="term" value="F:endopeptidase activity"/>
    <property type="evidence" value="ECO:0007669"/>
    <property type="project" value="UniProtKB-ARBA"/>
</dbReference>
<keyword evidence="2" id="KW-0732">Signal</keyword>
<feature type="chain" id="PRO_5039621014" evidence="2">
    <location>
        <begin position="18"/>
        <end position="219"/>
    </location>
</feature>
<reference evidence="4" key="1">
    <citation type="journal article" date="2021" name="PeerJ">
        <title>Extensive microbial diversity within the chicken gut microbiome revealed by metagenomics and culture.</title>
        <authorList>
            <person name="Gilroy R."/>
            <person name="Ravi A."/>
            <person name="Getino M."/>
            <person name="Pursley I."/>
            <person name="Horton D.L."/>
            <person name="Alikhan N.F."/>
            <person name="Baker D."/>
            <person name="Gharbi K."/>
            <person name="Hall N."/>
            <person name="Watson M."/>
            <person name="Adriaenssens E.M."/>
            <person name="Foster-Nyarko E."/>
            <person name="Jarju S."/>
            <person name="Secka A."/>
            <person name="Antonio M."/>
            <person name="Oren A."/>
            <person name="Chaudhuri R.R."/>
            <person name="La Ragione R."/>
            <person name="Hildebrand F."/>
            <person name="Pallen M.J."/>
        </authorList>
    </citation>
    <scope>NUCLEOTIDE SEQUENCE</scope>
    <source>
        <strain evidence="4">USAMLcec12-2067</strain>
    </source>
</reference>
<feature type="transmembrane region" description="Helical" evidence="1">
    <location>
        <begin position="184"/>
        <end position="209"/>
    </location>
</feature>
<sequence>MLAVAAAAGVASVVVLAQGAGAAFDPASNALGASAASAGASGAPADALGAAWTLALVVLLCLVTGVFEEGVFRVLALDALSAACGDSPRGKVRAAFASAALFGLLHVSIGDVSSVSDAASGAQAFLKPVQAGLFGLFMAALYDRTRSLWPLVGIHAAFNLLSVGPALLAGDVRQTYVTGSLPDLALLAATTVLLIPVAVAAVASIVGAAEGRGVTGGRG</sequence>
<dbReference type="AlphaFoldDB" id="A0A9D2VKZ8"/>
<dbReference type="GO" id="GO:0008237">
    <property type="term" value="F:metallopeptidase activity"/>
    <property type="evidence" value="ECO:0007669"/>
    <property type="project" value="UniProtKB-KW"/>
</dbReference>
<keyword evidence="1" id="KW-0812">Transmembrane</keyword>